<keyword evidence="1" id="KW-0963">Cytoplasm</keyword>
<dbReference type="InterPro" id="IPR036554">
    <property type="entry name" value="GHMP_kinase_C_sf"/>
</dbReference>
<gene>
    <name evidence="12" type="primary">AlNc14C200G8671</name>
    <name evidence="13" type="synonym">AlNc14C224G9177</name>
    <name evidence="12" type="ORF">ALNC14_097550</name>
    <name evidence="13" type="ORF">ALNC14_102990</name>
</gene>
<evidence type="ECO:0000256" key="9">
    <source>
        <dbReference type="ARBA" id="ARBA00029438"/>
    </source>
</evidence>
<evidence type="ECO:0000313" key="12">
    <source>
        <dbReference type="EMBL" id="CCA23611.1"/>
    </source>
</evidence>
<dbReference type="Gene3D" id="3.30.70.890">
    <property type="entry name" value="GHMP kinase, C-terminal domain"/>
    <property type="match status" value="1"/>
</dbReference>
<keyword evidence="2" id="KW-0444">Lipid biosynthesis</keyword>
<keyword evidence="4" id="KW-0547">Nucleotide-binding</keyword>
<dbReference type="GO" id="GO:0005524">
    <property type="term" value="F:ATP binding"/>
    <property type="evidence" value="ECO:0007669"/>
    <property type="project" value="UniProtKB-KW"/>
</dbReference>
<evidence type="ECO:0000256" key="8">
    <source>
        <dbReference type="ARBA" id="ARBA00023098"/>
    </source>
</evidence>
<dbReference type="Pfam" id="PF00288">
    <property type="entry name" value="GHMP_kinases_N"/>
    <property type="match status" value="1"/>
</dbReference>
<evidence type="ECO:0000256" key="4">
    <source>
        <dbReference type="ARBA" id="ARBA00022741"/>
    </source>
</evidence>
<evidence type="ECO:0000256" key="3">
    <source>
        <dbReference type="ARBA" id="ARBA00022679"/>
    </source>
</evidence>
<dbReference type="EMBL" id="FR824269">
    <property type="protein sequence ID" value="CCA24155.1"/>
    <property type="molecule type" value="Genomic_DNA"/>
</dbReference>
<protein>
    <submittedName>
        <fullName evidence="12">Mevalonate kinase putative</fullName>
    </submittedName>
</protein>
<dbReference type="EMBL" id="FR824245">
    <property type="protein sequence ID" value="CCA23611.1"/>
    <property type="molecule type" value="Genomic_DNA"/>
</dbReference>
<dbReference type="UniPathway" id="UPA00057">
    <property type="reaction ID" value="UER00098"/>
</dbReference>
<evidence type="ECO:0000259" key="10">
    <source>
        <dbReference type="Pfam" id="PF00288"/>
    </source>
</evidence>
<reference evidence="12" key="2">
    <citation type="submission" date="2011-02" db="EMBL/GenBank/DDBJ databases">
        <authorList>
            <person name="MacLean D."/>
        </authorList>
    </citation>
    <scope>NUCLEOTIDE SEQUENCE</scope>
</reference>
<keyword evidence="5 12" id="KW-0418">Kinase</keyword>
<keyword evidence="3" id="KW-0808">Transferase</keyword>
<evidence type="ECO:0000256" key="1">
    <source>
        <dbReference type="ARBA" id="ARBA00022490"/>
    </source>
</evidence>
<dbReference type="PRINTS" id="PR00959">
    <property type="entry name" value="MEVGALKINASE"/>
</dbReference>
<dbReference type="InterPro" id="IPR013750">
    <property type="entry name" value="GHMP_kinase_C_dom"/>
</dbReference>
<dbReference type="Gene3D" id="3.30.230.10">
    <property type="match status" value="1"/>
</dbReference>
<dbReference type="PANTHER" id="PTHR43290">
    <property type="entry name" value="MEVALONATE KINASE"/>
    <property type="match status" value="1"/>
</dbReference>
<sequence length="294" mass="32063">MESHHYQPVPTDALLACLRTLLQQELNSVNNENYLLPTLFLLCAFLRSKKIESNSEGLRVHVWPEDSFPIGAGLGSSGAFCVALSGALACYIGLKDMERINSYAFAAEVVTHGTPSGVDNTISTFGGTLVYQKSPKVEYKKQSNYLSPFRFLIVNTGVSRSTKAVVNGVYEAHQADRVSFNGRFMAIQDIVDEFLQLALDEKLTDVSIANLFRRNQVILDQIGVGHSKIDRVISVLEKYQIGSKLTGAGAGGCVVGILPEMLTQVDLLSVMEAITAEKFQCFVSTIGGKGLIFE</sequence>
<feature type="domain" description="GHMP kinase N-terminal" evidence="10">
    <location>
        <begin position="52"/>
        <end position="127"/>
    </location>
</feature>
<dbReference type="SUPFAM" id="SSF54211">
    <property type="entry name" value="Ribosomal protein S5 domain 2-like"/>
    <property type="match status" value="1"/>
</dbReference>
<name>F0WQK2_9STRA</name>
<evidence type="ECO:0000256" key="7">
    <source>
        <dbReference type="ARBA" id="ARBA00022842"/>
    </source>
</evidence>
<keyword evidence="7" id="KW-0460">Magnesium</keyword>
<proteinExistence type="predicted"/>
<dbReference type="GO" id="GO:0019287">
    <property type="term" value="P:isopentenyl diphosphate biosynthetic process, mevalonate pathway"/>
    <property type="evidence" value="ECO:0007669"/>
    <property type="project" value="UniProtKB-UniPathway"/>
</dbReference>
<evidence type="ECO:0000256" key="6">
    <source>
        <dbReference type="ARBA" id="ARBA00022840"/>
    </source>
</evidence>
<dbReference type="AlphaFoldDB" id="F0WQK2"/>
<evidence type="ECO:0000259" key="11">
    <source>
        <dbReference type="Pfam" id="PF08544"/>
    </source>
</evidence>
<evidence type="ECO:0000256" key="2">
    <source>
        <dbReference type="ARBA" id="ARBA00022516"/>
    </source>
</evidence>
<evidence type="ECO:0000313" key="13">
    <source>
        <dbReference type="EMBL" id="CCA24155.1"/>
    </source>
</evidence>
<keyword evidence="6" id="KW-0067">ATP-binding</keyword>
<dbReference type="InterPro" id="IPR006204">
    <property type="entry name" value="GHMP_kinase_N_dom"/>
</dbReference>
<reference evidence="12" key="1">
    <citation type="journal article" date="2011" name="PLoS Biol.">
        <title>Gene gain and loss during evolution of obligate parasitism in the white rust pathogen of Arabidopsis thaliana.</title>
        <authorList>
            <person name="Kemen E."/>
            <person name="Gardiner A."/>
            <person name="Schultz-Larsen T."/>
            <person name="Kemen A.C."/>
            <person name="Balmuth A.L."/>
            <person name="Robert-Seilaniantz A."/>
            <person name="Bailey K."/>
            <person name="Holub E."/>
            <person name="Studholme D.J."/>
            <person name="Maclean D."/>
            <person name="Jones J.D."/>
        </authorList>
    </citation>
    <scope>NUCLEOTIDE SEQUENCE</scope>
</reference>
<keyword evidence="8" id="KW-0443">Lipid metabolism</keyword>
<dbReference type="SUPFAM" id="SSF55060">
    <property type="entry name" value="GHMP Kinase, C-terminal domain"/>
    <property type="match status" value="1"/>
</dbReference>
<evidence type="ECO:0000256" key="5">
    <source>
        <dbReference type="ARBA" id="ARBA00022777"/>
    </source>
</evidence>
<organism evidence="12">
    <name type="scientific">Albugo laibachii Nc14</name>
    <dbReference type="NCBI Taxonomy" id="890382"/>
    <lineage>
        <taxon>Eukaryota</taxon>
        <taxon>Sar</taxon>
        <taxon>Stramenopiles</taxon>
        <taxon>Oomycota</taxon>
        <taxon>Peronosporomycetes</taxon>
        <taxon>Albuginales</taxon>
        <taxon>Albuginaceae</taxon>
        <taxon>Albugo</taxon>
    </lineage>
</organism>
<accession>F0WQK2</accession>
<dbReference type="Pfam" id="PF08544">
    <property type="entry name" value="GHMP_kinases_C"/>
    <property type="match status" value="1"/>
</dbReference>
<dbReference type="GO" id="GO:0004496">
    <property type="term" value="F:mevalonate kinase activity"/>
    <property type="evidence" value="ECO:0007669"/>
    <property type="project" value="InterPro"/>
</dbReference>
<dbReference type="PANTHER" id="PTHR43290:SF2">
    <property type="entry name" value="MEVALONATE KINASE"/>
    <property type="match status" value="1"/>
</dbReference>
<dbReference type="HOGENOM" id="CLU_017814_0_1_1"/>
<dbReference type="GO" id="GO:0005829">
    <property type="term" value="C:cytosol"/>
    <property type="evidence" value="ECO:0007669"/>
    <property type="project" value="TreeGrafter"/>
</dbReference>
<feature type="domain" description="GHMP kinase C-terminal" evidence="11">
    <location>
        <begin position="209"/>
        <end position="258"/>
    </location>
</feature>
<dbReference type="InterPro" id="IPR006205">
    <property type="entry name" value="Mev_gal_kin"/>
</dbReference>
<comment type="pathway">
    <text evidence="9">Isoprenoid biosynthesis; isopentenyl diphosphate biosynthesis via mevalonate pathway; isopentenyl diphosphate from (R)-mevalonate: step 1/3.</text>
</comment>
<dbReference type="InterPro" id="IPR014721">
    <property type="entry name" value="Ribsml_uS5_D2-typ_fold_subgr"/>
</dbReference>
<dbReference type="InterPro" id="IPR020568">
    <property type="entry name" value="Ribosomal_Su5_D2-typ_SF"/>
</dbReference>